<organism evidence="1 2">
    <name type="scientific">Armillaria gallica</name>
    <name type="common">Bulbous honey fungus</name>
    <name type="synonym">Armillaria bulbosa</name>
    <dbReference type="NCBI Taxonomy" id="47427"/>
    <lineage>
        <taxon>Eukaryota</taxon>
        <taxon>Fungi</taxon>
        <taxon>Dikarya</taxon>
        <taxon>Basidiomycota</taxon>
        <taxon>Agaricomycotina</taxon>
        <taxon>Agaricomycetes</taxon>
        <taxon>Agaricomycetidae</taxon>
        <taxon>Agaricales</taxon>
        <taxon>Marasmiineae</taxon>
        <taxon>Physalacriaceae</taxon>
        <taxon>Armillaria</taxon>
    </lineage>
</organism>
<dbReference type="EMBL" id="KZ293648">
    <property type="protein sequence ID" value="PBK98748.1"/>
    <property type="molecule type" value="Genomic_DNA"/>
</dbReference>
<dbReference type="Proteomes" id="UP000217790">
    <property type="component" value="Unassembled WGS sequence"/>
</dbReference>
<evidence type="ECO:0000313" key="2">
    <source>
        <dbReference type="Proteomes" id="UP000217790"/>
    </source>
</evidence>
<proteinExistence type="predicted"/>
<dbReference type="InParanoid" id="A0A2H3E6H0"/>
<accession>A0A2H3E6H0</accession>
<dbReference type="Gene3D" id="3.80.10.10">
    <property type="entry name" value="Ribonuclease Inhibitor"/>
    <property type="match status" value="1"/>
</dbReference>
<evidence type="ECO:0008006" key="3">
    <source>
        <dbReference type="Google" id="ProtNLM"/>
    </source>
</evidence>
<evidence type="ECO:0000313" key="1">
    <source>
        <dbReference type="EMBL" id="PBK98748.1"/>
    </source>
</evidence>
<keyword evidence="2" id="KW-1185">Reference proteome</keyword>
<name>A0A2H3E6H0_ARMGA</name>
<dbReference type="InterPro" id="IPR032675">
    <property type="entry name" value="LRR_dom_sf"/>
</dbReference>
<reference evidence="2" key="1">
    <citation type="journal article" date="2017" name="Nat. Ecol. Evol.">
        <title>Genome expansion and lineage-specific genetic innovations in the forest pathogenic fungi Armillaria.</title>
        <authorList>
            <person name="Sipos G."/>
            <person name="Prasanna A.N."/>
            <person name="Walter M.C."/>
            <person name="O'Connor E."/>
            <person name="Balint B."/>
            <person name="Krizsan K."/>
            <person name="Kiss B."/>
            <person name="Hess J."/>
            <person name="Varga T."/>
            <person name="Slot J."/>
            <person name="Riley R."/>
            <person name="Boka B."/>
            <person name="Rigling D."/>
            <person name="Barry K."/>
            <person name="Lee J."/>
            <person name="Mihaltcheva S."/>
            <person name="LaButti K."/>
            <person name="Lipzen A."/>
            <person name="Waldron R."/>
            <person name="Moloney N.M."/>
            <person name="Sperisen C."/>
            <person name="Kredics L."/>
            <person name="Vagvoelgyi C."/>
            <person name="Patrignani A."/>
            <person name="Fitzpatrick D."/>
            <person name="Nagy I."/>
            <person name="Doyle S."/>
            <person name="Anderson J.B."/>
            <person name="Grigoriev I.V."/>
            <person name="Gueldener U."/>
            <person name="Muensterkoetter M."/>
            <person name="Nagy L.G."/>
        </authorList>
    </citation>
    <scope>NUCLEOTIDE SEQUENCE [LARGE SCALE GENOMIC DNA]</scope>
    <source>
        <strain evidence="2">Ar21-2</strain>
    </source>
</reference>
<gene>
    <name evidence="1" type="ORF">ARMGADRAFT_588067</name>
</gene>
<protein>
    <recommendedName>
        <fullName evidence="3">F-box domain-containing protein</fullName>
    </recommendedName>
</protein>
<dbReference type="STRING" id="47427.A0A2H3E6H0"/>
<dbReference type="AlphaFoldDB" id="A0A2H3E6H0"/>
<dbReference type="OrthoDB" id="2835548at2759"/>
<sequence length="515" mass="58754">MTCVTCSNCGFVNESLLSPNPSSDGLVSELLRGSRPLLDVDRAFIDAEITKLKRLKAWYDDQLQDIQLRRPAVLRELKNCESIYAPIRRLPRDILIEIFHSVCDAWWQGVAKQQFKDDVYDPDSLDTTGPLWVLGRVCGLWRDMLHTSPASWARYVSVKSPFSERSLHILRTYLERTAEHPLNLMVFCEDNDRSDGEIISLLVQHCYRWKNVSMHTVTDHKHRLESIVDLPALQSIELDVDDTYHSDDYCSDIFLKAPQLWQASSSWHGIHQLMLPSGITHYSGPITCVEDLQLLSQLPKLQACRLDFNTRMSAASVDAPMVMSELCQLNADLDVLNFLTAPALRILTITTTDSQLELLPTITLFFRRSKCRLESFSMCSMLEKEPSALRNIFSSEGCSSISHLRLELSWICHNVAEALTPSSILPNLHRLDLCFGLQSRRHAETERLALLDMICSRCEAGQLKTIGIQFDRGARRDIAADIRALVGDILEIRVDKWSSLYKDQWGLFSNWNLEQ</sequence>